<accession>A0A1I0A9F8</accession>
<evidence type="ECO:0000259" key="1">
    <source>
        <dbReference type="PROSITE" id="PS50851"/>
    </source>
</evidence>
<dbReference type="Gene3D" id="2.30.30.40">
    <property type="entry name" value="SH3 Domains"/>
    <property type="match status" value="1"/>
</dbReference>
<evidence type="ECO:0000313" key="3">
    <source>
        <dbReference type="Proteomes" id="UP000183339"/>
    </source>
</evidence>
<gene>
    <name evidence="2" type="ORF">SAMN05216412_102162</name>
</gene>
<dbReference type="GO" id="GO:0006935">
    <property type="term" value="P:chemotaxis"/>
    <property type="evidence" value="ECO:0007669"/>
    <property type="project" value="InterPro"/>
</dbReference>
<dbReference type="Proteomes" id="UP000183339">
    <property type="component" value="Unassembled WGS sequence"/>
</dbReference>
<dbReference type="InterPro" id="IPR036061">
    <property type="entry name" value="CheW-like_dom_sf"/>
</dbReference>
<dbReference type="InterPro" id="IPR002545">
    <property type="entry name" value="CheW-lke_dom"/>
</dbReference>
<dbReference type="GO" id="GO:0007165">
    <property type="term" value="P:signal transduction"/>
    <property type="evidence" value="ECO:0007669"/>
    <property type="project" value="InterPro"/>
</dbReference>
<dbReference type="Pfam" id="PF01584">
    <property type="entry name" value="CheW"/>
    <property type="match status" value="1"/>
</dbReference>
<reference evidence="2 3" key="1">
    <citation type="submission" date="2016-10" db="EMBL/GenBank/DDBJ databases">
        <authorList>
            <person name="de Groot N.N."/>
        </authorList>
    </citation>
    <scope>NUCLEOTIDE SEQUENCE [LARGE SCALE GENOMIC DNA]</scope>
    <source>
        <strain evidence="2 3">Nl7</strain>
    </source>
</reference>
<organism evidence="2 3">
    <name type="scientific">Nitrosospira multiformis</name>
    <dbReference type="NCBI Taxonomy" id="1231"/>
    <lineage>
        <taxon>Bacteria</taxon>
        <taxon>Pseudomonadati</taxon>
        <taxon>Pseudomonadota</taxon>
        <taxon>Betaproteobacteria</taxon>
        <taxon>Nitrosomonadales</taxon>
        <taxon>Nitrosomonadaceae</taxon>
        <taxon>Nitrosospira</taxon>
    </lineage>
</organism>
<protein>
    <submittedName>
        <fullName evidence="2">CheW protein</fullName>
    </submittedName>
</protein>
<dbReference type="PANTHER" id="PTHR22617:SF23">
    <property type="entry name" value="CHEMOTAXIS PROTEIN CHEW"/>
    <property type="match status" value="1"/>
</dbReference>
<sequence length="212" mass="23891">MTTRTLGFQKRKVASRNSLELEQNQNSPRATVESTWMPSNEKIQQILQLRALALAQELPAQEVRNEDIEIVEFILGCERYALESCYVTQVAEVEDITSLPCTPDFIRGIVTLRGEILPVIDLKKFFEVPEKELRGRNKVIVLQSGKMTFSILVDEVLGARSIPATDIQSSLPTLMGIRKKYLKGITSERLVVLDAENLLMDESIVVDEQVAE</sequence>
<proteinExistence type="predicted"/>
<dbReference type="Gene3D" id="2.40.50.180">
    <property type="entry name" value="CheA-289, Domain 4"/>
    <property type="match status" value="1"/>
</dbReference>
<dbReference type="GO" id="GO:0005829">
    <property type="term" value="C:cytosol"/>
    <property type="evidence" value="ECO:0007669"/>
    <property type="project" value="TreeGrafter"/>
</dbReference>
<dbReference type="SUPFAM" id="SSF50341">
    <property type="entry name" value="CheW-like"/>
    <property type="match status" value="1"/>
</dbReference>
<dbReference type="AlphaFoldDB" id="A0A1I0A9F8"/>
<evidence type="ECO:0000313" key="2">
    <source>
        <dbReference type="EMBL" id="SES90821.1"/>
    </source>
</evidence>
<dbReference type="EMBL" id="FOHI01000002">
    <property type="protein sequence ID" value="SES90821.1"/>
    <property type="molecule type" value="Genomic_DNA"/>
</dbReference>
<dbReference type="SMART" id="SM00260">
    <property type="entry name" value="CheW"/>
    <property type="match status" value="1"/>
</dbReference>
<dbReference type="PROSITE" id="PS50851">
    <property type="entry name" value="CHEW"/>
    <property type="match status" value="1"/>
</dbReference>
<dbReference type="InterPro" id="IPR039315">
    <property type="entry name" value="CheW"/>
</dbReference>
<name>A0A1I0A9F8_9PROT</name>
<feature type="domain" description="CheW-like" evidence="1">
    <location>
        <begin position="67"/>
        <end position="205"/>
    </location>
</feature>
<dbReference type="PANTHER" id="PTHR22617">
    <property type="entry name" value="CHEMOTAXIS SENSOR HISTIDINE KINASE-RELATED"/>
    <property type="match status" value="1"/>
</dbReference>